<name>A0A1R3I8V5_9ROSI</name>
<comment type="caution">
    <text evidence="2">The sequence shown here is derived from an EMBL/GenBank/DDBJ whole genome shotgun (WGS) entry which is preliminary data.</text>
</comment>
<gene>
    <name evidence="2" type="ORF">COLO4_24604</name>
</gene>
<evidence type="ECO:0000313" key="2">
    <source>
        <dbReference type="EMBL" id="OMO78994.1"/>
    </source>
</evidence>
<dbReference type="AlphaFoldDB" id="A0A1R3I8V5"/>
<feature type="transmembrane region" description="Helical" evidence="1">
    <location>
        <begin position="6"/>
        <end position="25"/>
    </location>
</feature>
<proteinExistence type="predicted"/>
<dbReference type="EMBL" id="AWUE01018676">
    <property type="protein sequence ID" value="OMO78994.1"/>
    <property type="molecule type" value="Genomic_DNA"/>
</dbReference>
<keyword evidence="3" id="KW-1185">Reference proteome</keyword>
<reference evidence="3" key="1">
    <citation type="submission" date="2013-09" db="EMBL/GenBank/DDBJ databases">
        <title>Corchorus olitorius genome sequencing.</title>
        <authorList>
            <person name="Alam M."/>
            <person name="Haque M.S."/>
            <person name="Islam M.S."/>
            <person name="Emdad E.M."/>
            <person name="Islam M.M."/>
            <person name="Ahmed B."/>
            <person name="Halim A."/>
            <person name="Hossen Q.M.M."/>
            <person name="Hossain M.Z."/>
            <person name="Ahmed R."/>
            <person name="Khan M.M."/>
            <person name="Islam R."/>
            <person name="Rashid M.M."/>
            <person name="Khan S.A."/>
            <person name="Rahman M.S."/>
            <person name="Alam M."/>
            <person name="Yahiya A.S."/>
            <person name="Khan M.S."/>
            <person name="Azam M.S."/>
            <person name="Haque T."/>
            <person name="Lashkar M.Z.H."/>
            <person name="Akhand A.I."/>
            <person name="Morshed G."/>
            <person name="Roy S."/>
            <person name="Uddin K.S."/>
            <person name="Rabeya T."/>
            <person name="Hossain A.S."/>
            <person name="Chowdhury A."/>
            <person name="Snigdha A.R."/>
            <person name="Mortoza M.S."/>
            <person name="Matin S.A."/>
            <person name="Hoque S.M.E."/>
            <person name="Islam M.K."/>
            <person name="Roy D.K."/>
            <person name="Haider R."/>
            <person name="Moosa M.M."/>
            <person name="Elias S.M."/>
            <person name="Hasan A.M."/>
            <person name="Jahan S."/>
            <person name="Shafiuddin M."/>
            <person name="Mahmood N."/>
            <person name="Shommy N.S."/>
        </authorList>
    </citation>
    <scope>NUCLEOTIDE SEQUENCE [LARGE SCALE GENOMIC DNA]</scope>
    <source>
        <strain evidence="3">cv. O-4</strain>
    </source>
</reference>
<organism evidence="2 3">
    <name type="scientific">Corchorus olitorius</name>
    <dbReference type="NCBI Taxonomy" id="93759"/>
    <lineage>
        <taxon>Eukaryota</taxon>
        <taxon>Viridiplantae</taxon>
        <taxon>Streptophyta</taxon>
        <taxon>Embryophyta</taxon>
        <taxon>Tracheophyta</taxon>
        <taxon>Spermatophyta</taxon>
        <taxon>Magnoliopsida</taxon>
        <taxon>eudicotyledons</taxon>
        <taxon>Gunneridae</taxon>
        <taxon>Pentapetalae</taxon>
        <taxon>rosids</taxon>
        <taxon>malvids</taxon>
        <taxon>Malvales</taxon>
        <taxon>Malvaceae</taxon>
        <taxon>Grewioideae</taxon>
        <taxon>Apeibeae</taxon>
        <taxon>Corchorus</taxon>
    </lineage>
</organism>
<keyword evidence="1" id="KW-1133">Transmembrane helix</keyword>
<dbReference type="Proteomes" id="UP000187203">
    <property type="component" value="Unassembled WGS sequence"/>
</dbReference>
<sequence length="42" mass="4590">MSVALYVALEFMASVPVFILSQMVTPESKFDLNLSQKSVAVV</sequence>
<keyword evidence="1" id="KW-0812">Transmembrane</keyword>
<evidence type="ECO:0000313" key="3">
    <source>
        <dbReference type="Proteomes" id="UP000187203"/>
    </source>
</evidence>
<evidence type="ECO:0000256" key="1">
    <source>
        <dbReference type="SAM" id="Phobius"/>
    </source>
</evidence>
<accession>A0A1R3I8V5</accession>
<keyword evidence="1" id="KW-0472">Membrane</keyword>
<protein>
    <submittedName>
        <fullName evidence="2">Uncharacterized protein</fullName>
    </submittedName>
</protein>